<gene>
    <name evidence="6" type="ORF">OXH55_16150</name>
</gene>
<protein>
    <submittedName>
        <fullName evidence="6">Cobalt ABC transporter permease</fullName>
    </submittedName>
</protein>
<evidence type="ECO:0000256" key="3">
    <source>
        <dbReference type="ARBA" id="ARBA00022989"/>
    </source>
</evidence>
<keyword evidence="4 5" id="KW-0472">Membrane</keyword>
<dbReference type="CDD" id="cd16914">
    <property type="entry name" value="EcfT"/>
    <property type="match status" value="1"/>
</dbReference>
<comment type="caution">
    <text evidence="6">The sequence shown here is derived from an EMBL/GenBank/DDBJ whole genome shotgun (WGS) entry which is preliminary data.</text>
</comment>
<evidence type="ECO:0000313" key="7">
    <source>
        <dbReference type="Proteomes" id="UP001079657"/>
    </source>
</evidence>
<feature type="transmembrane region" description="Helical" evidence="5">
    <location>
        <begin position="23"/>
        <end position="50"/>
    </location>
</feature>
<dbReference type="EMBL" id="JAPQES010000006">
    <property type="protein sequence ID" value="MCY6372163.1"/>
    <property type="molecule type" value="Genomic_DNA"/>
</dbReference>
<evidence type="ECO:0000256" key="2">
    <source>
        <dbReference type="ARBA" id="ARBA00022692"/>
    </source>
</evidence>
<reference evidence="6" key="1">
    <citation type="submission" date="2022-12" db="EMBL/GenBank/DDBJ databases">
        <authorList>
            <person name="Wang J."/>
        </authorList>
    </citation>
    <scope>NUCLEOTIDE SEQUENCE</scope>
    <source>
        <strain evidence="6">HY-42-06</strain>
    </source>
</reference>
<comment type="subcellular location">
    <subcellularLocation>
        <location evidence="1">Membrane</location>
        <topology evidence="1">Multi-pass membrane protein</topology>
    </subcellularLocation>
</comment>
<evidence type="ECO:0000256" key="1">
    <source>
        <dbReference type="ARBA" id="ARBA00004141"/>
    </source>
</evidence>
<proteinExistence type="predicted"/>
<keyword evidence="2 5" id="KW-0812">Transmembrane</keyword>
<dbReference type="InterPro" id="IPR052770">
    <property type="entry name" value="Cobalt_transport_CbiQ"/>
</dbReference>
<dbReference type="PANTHER" id="PTHR43723">
    <property type="entry name" value="COBALT TRANSPORT PROTEIN CBIQ"/>
    <property type="match status" value="1"/>
</dbReference>
<feature type="transmembrane region" description="Helical" evidence="5">
    <location>
        <begin position="62"/>
        <end position="80"/>
    </location>
</feature>
<keyword evidence="7" id="KW-1185">Reference proteome</keyword>
<name>A0ABT4CUP6_9CLOT</name>
<keyword evidence="3 5" id="KW-1133">Transmembrane helix</keyword>
<sequence length="233" mass="26405">MLRLIIALSKTSKLSIIHPLEKALLALGPIVICGFANNPIPLIINILVFILIHMISKNPMKIVVKFIFATTLFALLSSITFVFDYGIIYCSVILLKSISGGIGLAFIALTTPIDDILYFGSKNDGLRDVCDIAKSMERFLILIEDEYIVMNKSIKSRSGFNTFSLKVKNIGKMAGLLFINTMRRWTEIRDGINSRCYRGYMPYMEKKFDFSLKRFSCVLIYNFILICLIVCKI</sequence>
<dbReference type="InterPro" id="IPR003339">
    <property type="entry name" value="ABC/ECF_trnsptr_transmembrane"/>
</dbReference>
<dbReference type="Pfam" id="PF02361">
    <property type="entry name" value="CbiQ"/>
    <property type="match status" value="1"/>
</dbReference>
<feature type="transmembrane region" description="Helical" evidence="5">
    <location>
        <begin position="86"/>
        <end position="109"/>
    </location>
</feature>
<accession>A0ABT4CUP6</accession>
<feature type="transmembrane region" description="Helical" evidence="5">
    <location>
        <begin position="211"/>
        <end position="231"/>
    </location>
</feature>
<dbReference type="Proteomes" id="UP001079657">
    <property type="component" value="Unassembled WGS sequence"/>
</dbReference>
<evidence type="ECO:0000313" key="6">
    <source>
        <dbReference type="EMBL" id="MCY6372163.1"/>
    </source>
</evidence>
<organism evidence="6 7">
    <name type="scientific">Clostridium ganghwense</name>
    <dbReference type="NCBI Taxonomy" id="312089"/>
    <lineage>
        <taxon>Bacteria</taxon>
        <taxon>Bacillati</taxon>
        <taxon>Bacillota</taxon>
        <taxon>Clostridia</taxon>
        <taxon>Eubacteriales</taxon>
        <taxon>Clostridiaceae</taxon>
        <taxon>Clostridium</taxon>
    </lineage>
</organism>
<dbReference type="PANTHER" id="PTHR43723:SF1">
    <property type="entry name" value="COBALT TRANSPORT PROTEIN CBIQ"/>
    <property type="match status" value="1"/>
</dbReference>
<dbReference type="RefSeq" id="WP_268051097.1">
    <property type="nucleotide sequence ID" value="NZ_JAPQES010000006.1"/>
</dbReference>
<evidence type="ECO:0000256" key="4">
    <source>
        <dbReference type="ARBA" id="ARBA00023136"/>
    </source>
</evidence>
<evidence type="ECO:0000256" key="5">
    <source>
        <dbReference type="SAM" id="Phobius"/>
    </source>
</evidence>